<reference evidence="7 8" key="1">
    <citation type="submission" date="2006-11" db="EMBL/GenBank/DDBJ databases">
        <authorList>
            <person name="Giovannoni S."/>
            <person name="Vergin K."/>
            <person name="Ferriera S."/>
            <person name="Johnson J."/>
            <person name="Kravitz S."/>
            <person name="Beeson K."/>
            <person name="Sutton G."/>
            <person name="Rogers Y.-H."/>
            <person name="Friedman R."/>
            <person name="Frazier M."/>
            <person name="Venter J.C."/>
        </authorList>
    </citation>
    <scope>NUCLEOTIDE SEQUENCE [LARGE SCALE GENOMIC DNA]</scope>
    <source>
        <strain evidence="7 8">HTCC2181</strain>
    </source>
</reference>
<evidence type="ECO:0000313" key="7">
    <source>
        <dbReference type="EMBL" id="EAV46579.1"/>
    </source>
</evidence>
<protein>
    <submittedName>
        <fullName evidence="7">Predicted alcohol dehydrogenase, Zn-dependent and NAD(P)-binding</fullName>
    </submittedName>
</protein>
<dbReference type="GO" id="GO:0008270">
    <property type="term" value="F:zinc ion binding"/>
    <property type="evidence" value="ECO:0007669"/>
    <property type="project" value="InterPro"/>
</dbReference>
<dbReference type="InterPro" id="IPR013149">
    <property type="entry name" value="ADH-like_C"/>
</dbReference>
<dbReference type="PROSITE" id="PS00065">
    <property type="entry name" value="D_2_HYDROXYACID_DH_1"/>
    <property type="match status" value="1"/>
</dbReference>
<dbReference type="Pfam" id="PF08240">
    <property type="entry name" value="ADH_N"/>
    <property type="match status" value="1"/>
</dbReference>
<keyword evidence="2 5" id="KW-0479">Metal-binding</keyword>
<dbReference type="SMART" id="SM00829">
    <property type="entry name" value="PKS_ER"/>
    <property type="match status" value="1"/>
</dbReference>
<dbReference type="InterPro" id="IPR013154">
    <property type="entry name" value="ADH-like_N"/>
</dbReference>
<dbReference type="InterPro" id="IPR029752">
    <property type="entry name" value="D-isomer_DH_CS1"/>
</dbReference>
<dbReference type="InterPro" id="IPR036291">
    <property type="entry name" value="NAD(P)-bd_dom_sf"/>
</dbReference>
<proteinExistence type="inferred from homology"/>
<dbReference type="Gene3D" id="3.40.50.720">
    <property type="entry name" value="NAD(P)-binding Rossmann-like Domain"/>
    <property type="match status" value="1"/>
</dbReference>
<dbReference type="FunFam" id="3.40.50.720:FF:000022">
    <property type="entry name" value="Cinnamyl alcohol dehydrogenase"/>
    <property type="match status" value="1"/>
</dbReference>
<dbReference type="GO" id="GO:0008106">
    <property type="term" value="F:alcohol dehydrogenase (NADP+) activity"/>
    <property type="evidence" value="ECO:0007669"/>
    <property type="project" value="UniProtKB-ARBA"/>
</dbReference>
<dbReference type="SUPFAM" id="SSF50129">
    <property type="entry name" value="GroES-like"/>
    <property type="match status" value="1"/>
</dbReference>
<dbReference type="PROSITE" id="PS00059">
    <property type="entry name" value="ADH_ZINC"/>
    <property type="match status" value="1"/>
</dbReference>
<evidence type="ECO:0000313" key="8">
    <source>
        <dbReference type="Proteomes" id="UP000054262"/>
    </source>
</evidence>
<keyword evidence="3 5" id="KW-0862">Zinc</keyword>
<dbReference type="Gene3D" id="3.90.180.10">
    <property type="entry name" value="Medium-chain alcohol dehydrogenases, catalytic domain"/>
    <property type="match status" value="1"/>
</dbReference>
<dbReference type="Proteomes" id="UP000054262">
    <property type="component" value="Unassembled WGS sequence"/>
</dbReference>
<keyword evidence="4" id="KW-0560">Oxidoreductase</keyword>
<gene>
    <name evidence="7" type="ORF">MB2181_00860</name>
</gene>
<comment type="cofactor">
    <cofactor evidence="1 5">
        <name>Zn(2+)</name>
        <dbReference type="ChEBI" id="CHEBI:29105"/>
    </cofactor>
</comment>
<evidence type="ECO:0000256" key="3">
    <source>
        <dbReference type="ARBA" id="ARBA00022833"/>
    </source>
</evidence>
<name>A0P4W9_9PROT</name>
<evidence type="ECO:0000256" key="4">
    <source>
        <dbReference type="ARBA" id="ARBA00023002"/>
    </source>
</evidence>
<dbReference type="SUPFAM" id="SSF51735">
    <property type="entry name" value="NAD(P)-binding Rossmann-fold domains"/>
    <property type="match status" value="1"/>
</dbReference>
<comment type="caution">
    <text evidence="7">The sequence shown here is derived from an EMBL/GenBank/DDBJ whole genome shotgun (WGS) entry which is preliminary data.</text>
</comment>
<comment type="similarity">
    <text evidence="5">Belongs to the zinc-containing alcohol dehydrogenase family.</text>
</comment>
<evidence type="ECO:0000259" key="6">
    <source>
        <dbReference type="SMART" id="SM00829"/>
    </source>
</evidence>
<dbReference type="InterPro" id="IPR002328">
    <property type="entry name" value="ADH_Zn_CS"/>
</dbReference>
<feature type="domain" description="Enoyl reductase (ER)" evidence="6">
    <location>
        <begin position="11"/>
        <end position="331"/>
    </location>
</feature>
<dbReference type="InterPro" id="IPR011032">
    <property type="entry name" value="GroES-like_sf"/>
</dbReference>
<organism evidence="7 8">
    <name type="scientific">Methylophilales bacterium HTCC2181</name>
    <dbReference type="NCBI Taxonomy" id="383631"/>
    <lineage>
        <taxon>Bacteria</taxon>
        <taxon>Pseudomonadati</taxon>
        <taxon>Pseudomonadota</taxon>
        <taxon>Betaproteobacteria</taxon>
        <taxon>Nitrosomonadales</taxon>
        <taxon>OM43 clade</taxon>
    </lineage>
</organism>
<dbReference type="InterPro" id="IPR047109">
    <property type="entry name" value="CAD-like"/>
</dbReference>
<dbReference type="CDD" id="cd05283">
    <property type="entry name" value="CAD1"/>
    <property type="match status" value="1"/>
</dbReference>
<dbReference type="OrthoDB" id="9771084at2"/>
<evidence type="ECO:0000256" key="5">
    <source>
        <dbReference type="RuleBase" id="RU361277"/>
    </source>
</evidence>
<accession>A0P4W9</accession>
<dbReference type="Pfam" id="PF00107">
    <property type="entry name" value="ADH_zinc_N"/>
    <property type="match status" value="1"/>
</dbReference>
<dbReference type="PANTHER" id="PTHR42683">
    <property type="entry name" value="ALDEHYDE REDUCTASE"/>
    <property type="match status" value="1"/>
</dbReference>
<dbReference type="AlphaFoldDB" id="A0P4W9"/>
<dbReference type="EMBL" id="AAUX01000001">
    <property type="protein sequence ID" value="EAV46579.1"/>
    <property type="molecule type" value="Genomic_DNA"/>
</dbReference>
<evidence type="ECO:0000256" key="2">
    <source>
        <dbReference type="ARBA" id="ARBA00022723"/>
    </source>
</evidence>
<evidence type="ECO:0000256" key="1">
    <source>
        <dbReference type="ARBA" id="ARBA00001947"/>
    </source>
</evidence>
<sequence length="333" mass="36515">MIKSYAAMEAGKNLVEYQFKKKPLTVKEVRIKVHSCGICHSDVSAIDNAWGASTFPMVAGHEIIGEIIEIGSDVMLHSVGDHVGLGWHSGYCDVCEHCENGDHNFCSKTNKTVFSQHGGFAEEVCADEVSVIPLPKNLKLENAGPLLCGGITVFTPIIEFNINKNHKIGVIGIGGLGHLAIKFYKALGCHVTAFTSSKGKDNLLLSMGADDVVSSLDKDAIRSYGAKFDFLISTVNVKLDWNLFLSIIRPRGRLHFVGAVLDPIDASVFSLMGGRRSISGSPVGSPKNIKKMLVFCSKHDIYPEVEHFKFKNINEAIKKVRENKVRFRAVLSW</sequence>
<dbReference type="InterPro" id="IPR020843">
    <property type="entry name" value="ER"/>
</dbReference>
<keyword evidence="8" id="KW-1185">Reference proteome</keyword>